<dbReference type="Gene3D" id="3.40.50.1820">
    <property type="entry name" value="alpha/beta hydrolase"/>
    <property type="match status" value="1"/>
</dbReference>
<dbReference type="Proteomes" id="UP000189818">
    <property type="component" value="Unassembled WGS sequence"/>
</dbReference>
<dbReference type="RefSeq" id="WP_079647743.1">
    <property type="nucleotide sequence ID" value="NZ_FUYM01000003.1"/>
</dbReference>
<gene>
    <name evidence="2" type="ORF">SAMN06295920_103399</name>
</gene>
<evidence type="ECO:0000313" key="3">
    <source>
        <dbReference type="Proteomes" id="UP000189818"/>
    </source>
</evidence>
<evidence type="ECO:0000313" key="2">
    <source>
        <dbReference type="EMBL" id="SKB52312.1"/>
    </source>
</evidence>
<dbReference type="PANTHER" id="PTHR43798">
    <property type="entry name" value="MONOACYLGLYCEROL LIPASE"/>
    <property type="match status" value="1"/>
</dbReference>
<dbReference type="InterPro" id="IPR050266">
    <property type="entry name" value="AB_hydrolase_sf"/>
</dbReference>
<dbReference type="InterPro" id="IPR000073">
    <property type="entry name" value="AB_hydrolase_1"/>
</dbReference>
<keyword evidence="3" id="KW-1185">Reference proteome</keyword>
<dbReference type="STRING" id="439228.SAMN06295920_103399"/>
<dbReference type="OrthoDB" id="9791366at2"/>
<protein>
    <submittedName>
        <fullName evidence="2">Pimeloyl-ACP methyl ester carboxylesterase</fullName>
    </submittedName>
</protein>
<dbReference type="SUPFAM" id="SSF53474">
    <property type="entry name" value="alpha/beta-Hydrolases"/>
    <property type="match status" value="1"/>
</dbReference>
<sequence>MAEWEDGTWSSKDGLRLHYRDYPGGAGSTRPPIICLPGLTRNARDFASLADRLAGNWRLIVVELRGRGESERAKDPLSYVPATYLEDVTALIAEAGLDRFVLFGTSLGGILSMLIAATMPGRVAGLLLNDIGPAIDPAGLVRIRGYVGRGGSYPTWLHAARSLAEVHAVAYPDYTLDDWLGMAKRLCRLTPAGRIVADYDSAIAEPFKVPGNESAGDLWPLVDALKPIPSLLVRGGLSDILSAETADRMQAELPLLERIDLPRIGHAPTLFEPECEAAIDRLLARVGRAG</sequence>
<accession>A0A1T5BY59</accession>
<proteinExistence type="predicted"/>
<dbReference type="EMBL" id="FUYM01000003">
    <property type="protein sequence ID" value="SKB52312.1"/>
    <property type="molecule type" value="Genomic_DNA"/>
</dbReference>
<dbReference type="InterPro" id="IPR029058">
    <property type="entry name" value="AB_hydrolase_fold"/>
</dbReference>
<evidence type="ECO:0000259" key="1">
    <source>
        <dbReference type="Pfam" id="PF00561"/>
    </source>
</evidence>
<feature type="domain" description="AB hydrolase-1" evidence="1">
    <location>
        <begin position="31"/>
        <end position="142"/>
    </location>
</feature>
<organism evidence="2 3">
    <name type="scientific">Rhizorhabdus histidinilytica</name>
    <dbReference type="NCBI Taxonomy" id="439228"/>
    <lineage>
        <taxon>Bacteria</taxon>
        <taxon>Pseudomonadati</taxon>
        <taxon>Pseudomonadota</taxon>
        <taxon>Alphaproteobacteria</taxon>
        <taxon>Sphingomonadales</taxon>
        <taxon>Sphingomonadaceae</taxon>
        <taxon>Rhizorhabdus</taxon>
    </lineage>
</organism>
<name>A0A1T5BY59_9SPHN</name>
<dbReference type="Pfam" id="PF00561">
    <property type="entry name" value="Abhydrolase_1"/>
    <property type="match status" value="1"/>
</dbReference>
<reference evidence="3" key="1">
    <citation type="submission" date="2017-02" db="EMBL/GenBank/DDBJ databases">
        <authorList>
            <person name="Varghese N."/>
            <person name="Submissions S."/>
        </authorList>
    </citation>
    <scope>NUCLEOTIDE SEQUENCE [LARGE SCALE GENOMIC DNA]</scope>
    <source>
        <strain evidence="3">UM2</strain>
    </source>
</reference>
<dbReference type="AlphaFoldDB" id="A0A1T5BY59"/>